<dbReference type="GO" id="GO:0019829">
    <property type="term" value="F:ATPase-coupled monoatomic cation transmembrane transporter activity"/>
    <property type="evidence" value="ECO:0007669"/>
    <property type="project" value="InterPro"/>
</dbReference>
<dbReference type="GO" id="GO:0016887">
    <property type="term" value="F:ATP hydrolysis activity"/>
    <property type="evidence" value="ECO:0007669"/>
    <property type="project" value="InterPro"/>
</dbReference>
<dbReference type="Gene3D" id="2.70.150.10">
    <property type="entry name" value="Calcium-transporting ATPase, cytoplasmic transduction domain A"/>
    <property type="match status" value="1"/>
</dbReference>
<dbReference type="STRING" id="35622.SAMN04489764_4181"/>
<evidence type="ECO:0000313" key="10">
    <source>
        <dbReference type="Proteomes" id="UP000217103"/>
    </source>
</evidence>
<dbReference type="NCBIfam" id="TIGR01494">
    <property type="entry name" value="ATPase_P-type"/>
    <property type="match status" value="1"/>
</dbReference>
<dbReference type="PROSITE" id="PS00154">
    <property type="entry name" value="ATPASE_E1_E2"/>
    <property type="match status" value="1"/>
</dbReference>
<keyword evidence="5 6" id="KW-0472">Membrane</keyword>
<dbReference type="NCBIfam" id="TIGR01512">
    <property type="entry name" value="ATPase-IB2_Cd"/>
    <property type="match status" value="1"/>
</dbReference>
<dbReference type="FunFam" id="2.70.150.10:FF:000002">
    <property type="entry name" value="Copper-transporting ATPase 1, putative"/>
    <property type="match status" value="1"/>
</dbReference>
<feature type="transmembrane region" description="Helical" evidence="6">
    <location>
        <begin position="290"/>
        <end position="315"/>
    </location>
</feature>
<evidence type="ECO:0000256" key="1">
    <source>
        <dbReference type="ARBA" id="ARBA00004651"/>
    </source>
</evidence>
<evidence type="ECO:0000256" key="6">
    <source>
        <dbReference type="RuleBase" id="RU362081"/>
    </source>
</evidence>
<evidence type="ECO:0000256" key="2">
    <source>
        <dbReference type="ARBA" id="ARBA00006024"/>
    </source>
</evidence>
<dbReference type="NCBIfam" id="TIGR01525">
    <property type="entry name" value="ATPase-IB_hvy"/>
    <property type="match status" value="1"/>
</dbReference>
<dbReference type="AlphaFoldDB" id="A0A1H1H9H6"/>
<evidence type="ECO:0000313" key="9">
    <source>
        <dbReference type="EMBL" id="SDR22021.1"/>
    </source>
</evidence>
<evidence type="ECO:0000259" key="8">
    <source>
        <dbReference type="Pfam" id="PF00122"/>
    </source>
</evidence>
<evidence type="ECO:0000256" key="7">
    <source>
        <dbReference type="SAM" id="MobiDB-lite"/>
    </source>
</evidence>
<protein>
    <submittedName>
        <fullName evidence="9">Cation-transporting ATPase G</fullName>
    </submittedName>
</protein>
<dbReference type="Proteomes" id="UP000217103">
    <property type="component" value="Unassembled WGS sequence"/>
</dbReference>
<dbReference type="PANTHER" id="PTHR48085">
    <property type="entry name" value="CADMIUM/ZINC-TRANSPORTING ATPASE HMA2-RELATED"/>
    <property type="match status" value="1"/>
</dbReference>
<dbReference type="RefSeq" id="WP_093261216.1">
    <property type="nucleotide sequence ID" value="NZ_FNKK01000002.1"/>
</dbReference>
<keyword evidence="4 6" id="KW-1133">Transmembrane helix</keyword>
<dbReference type="InterPro" id="IPR023298">
    <property type="entry name" value="ATPase_P-typ_TM_dom_sf"/>
</dbReference>
<dbReference type="CDD" id="cd02079">
    <property type="entry name" value="P-type_ATPase_HM"/>
    <property type="match status" value="1"/>
</dbReference>
<dbReference type="GO" id="GO:0005524">
    <property type="term" value="F:ATP binding"/>
    <property type="evidence" value="ECO:0007669"/>
    <property type="project" value="UniProtKB-UniRule"/>
</dbReference>
<dbReference type="EMBL" id="FNKK01000002">
    <property type="protein sequence ID" value="SDR22021.1"/>
    <property type="molecule type" value="Genomic_DNA"/>
</dbReference>
<dbReference type="Pfam" id="PF00122">
    <property type="entry name" value="E1-E2_ATPase"/>
    <property type="match status" value="1"/>
</dbReference>
<dbReference type="PANTHER" id="PTHR48085:SF5">
    <property type="entry name" value="CADMIUM_ZINC-TRANSPORTING ATPASE HMA4-RELATED"/>
    <property type="match status" value="1"/>
</dbReference>
<reference evidence="9 10" key="1">
    <citation type="submission" date="2016-10" db="EMBL/GenBank/DDBJ databases">
        <authorList>
            <person name="de Groot N.N."/>
        </authorList>
    </citation>
    <scope>NUCLEOTIDE SEQUENCE [LARGE SCALE GENOMIC DNA]</scope>
    <source>
        <strain evidence="9 10">DSM 43794</strain>
    </source>
</reference>
<dbReference type="Pfam" id="PF00702">
    <property type="entry name" value="Hydrolase"/>
    <property type="match status" value="1"/>
</dbReference>
<dbReference type="InterPro" id="IPR051014">
    <property type="entry name" value="Cation_Transport_ATPase_IB"/>
</dbReference>
<feature type="transmembrane region" description="Helical" evidence="6">
    <location>
        <begin position="58"/>
        <end position="75"/>
    </location>
</feature>
<gene>
    <name evidence="9" type="ORF">SAMN04489764_4181</name>
</gene>
<dbReference type="SUPFAM" id="SSF81665">
    <property type="entry name" value="Calcium ATPase, transmembrane domain M"/>
    <property type="match status" value="1"/>
</dbReference>
<dbReference type="InterPro" id="IPR023214">
    <property type="entry name" value="HAD_sf"/>
</dbReference>
<keyword evidence="3 6" id="KW-0812">Transmembrane</keyword>
<feature type="domain" description="P-type ATPase A" evidence="8">
    <location>
        <begin position="140"/>
        <end position="240"/>
    </location>
</feature>
<dbReference type="InterPro" id="IPR059000">
    <property type="entry name" value="ATPase_P-type_domA"/>
</dbReference>
<dbReference type="Gene3D" id="3.40.1110.10">
    <property type="entry name" value="Calcium-transporting ATPase, cytoplasmic domain N"/>
    <property type="match status" value="1"/>
</dbReference>
<feature type="region of interest" description="Disordered" evidence="7">
    <location>
        <begin position="1"/>
        <end position="23"/>
    </location>
</feature>
<evidence type="ECO:0000256" key="3">
    <source>
        <dbReference type="ARBA" id="ARBA00022692"/>
    </source>
</evidence>
<dbReference type="SUPFAM" id="SSF81653">
    <property type="entry name" value="Calcium ATPase, transduction domain A"/>
    <property type="match status" value="1"/>
</dbReference>
<evidence type="ECO:0000256" key="5">
    <source>
        <dbReference type="ARBA" id="ARBA00023136"/>
    </source>
</evidence>
<comment type="similarity">
    <text evidence="2 6">Belongs to the cation transport ATPase (P-type) (TC 3.A.3) family. Type IB subfamily.</text>
</comment>
<dbReference type="GO" id="GO:0015086">
    <property type="term" value="F:cadmium ion transmembrane transporter activity"/>
    <property type="evidence" value="ECO:0007669"/>
    <property type="project" value="TreeGrafter"/>
</dbReference>
<name>A0A1H1H9H6_9ACTN</name>
<dbReference type="InterPro" id="IPR001757">
    <property type="entry name" value="P_typ_ATPase"/>
</dbReference>
<comment type="subcellular location">
    <subcellularLocation>
        <location evidence="1">Cell membrane</location>
        <topology evidence="1">Multi-pass membrane protein</topology>
    </subcellularLocation>
</comment>
<keyword evidence="10" id="KW-1185">Reference proteome</keyword>
<organism evidence="9 10">
    <name type="scientific">Thermostaphylospora chromogena</name>
    <dbReference type="NCBI Taxonomy" id="35622"/>
    <lineage>
        <taxon>Bacteria</taxon>
        <taxon>Bacillati</taxon>
        <taxon>Actinomycetota</taxon>
        <taxon>Actinomycetes</taxon>
        <taxon>Streptosporangiales</taxon>
        <taxon>Thermomonosporaceae</taxon>
        <taxon>Thermostaphylospora</taxon>
    </lineage>
</organism>
<dbReference type="GO" id="GO:0005886">
    <property type="term" value="C:plasma membrane"/>
    <property type="evidence" value="ECO:0007669"/>
    <property type="project" value="UniProtKB-SubCell"/>
</dbReference>
<dbReference type="PRINTS" id="PR00119">
    <property type="entry name" value="CATATPASE"/>
</dbReference>
<dbReference type="Gene3D" id="3.40.50.1000">
    <property type="entry name" value="HAD superfamily/HAD-like"/>
    <property type="match status" value="1"/>
</dbReference>
<accession>A0A1H1H9H6</accession>
<dbReference type="InterPro" id="IPR023299">
    <property type="entry name" value="ATPase_P-typ_cyto_dom_N"/>
</dbReference>
<dbReference type="InterPro" id="IPR027256">
    <property type="entry name" value="P-typ_ATPase_IB"/>
</dbReference>
<dbReference type="SUPFAM" id="SSF56784">
    <property type="entry name" value="HAD-like"/>
    <property type="match status" value="1"/>
</dbReference>
<keyword evidence="6" id="KW-0547">Nucleotide-binding</keyword>
<dbReference type="OrthoDB" id="7059309at2"/>
<feature type="transmembrane region" description="Helical" evidence="6">
    <location>
        <begin position="260"/>
        <end position="278"/>
    </location>
</feature>
<proteinExistence type="inferred from homology"/>
<keyword evidence="6" id="KW-1003">Cell membrane</keyword>
<dbReference type="InterPro" id="IPR018303">
    <property type="entry name" value="ATPase_P-typ_P_site"/>
</dbReference>
<dbReference type="InterPro" id="IPR036412">
    <property type="entry name" value="HAD-like_sf"/>
</dbReference>
<feature type="transmembrane region" description="Helical" evidence="6">
    <location>
        <begin position="33"/>
        <end position="52"/>
    </location>
</feature>
<evidence type="ECO:0000256" key="4">
    <source>
        <dbReference type="ARBA" id="ARBA00022989"/>
    </source>
</evidence>
<keyword evidence="6" id="KW-0067">ATP-binding</keyword>
<keyword evidence="6" id="KW-0479">Metal-binding</keyword>
<dbReference type="InterPro" id="IPR008250">
    <property type="entry name" value="ATPase_P-typ_transduc_dom_A_sf"/>
</dbReference>
<sequence>MSDACGCGGELRPTGQDGAEEREPERLWQVRELRFAAAAGVCLLAGALTAWAGTPPPVPLTLNALALALGAWTFVPGTLRRLVKGKIGVGTLMTIAAVGAVILGEVAEAAMLAFLYSISEGLEEYALARTRRGLRALLALVPETATVLRDGARVTVDPTGLRPGDLLLVRPGERLATDGVIRSGRTTLDISALTGESVPVEAQPGQRVYAGSINGTGVLEVEVTATVADNSLAKIVKIVEAEQARKGTAQRLADRIARPLVPGIMILAAAIAAAGALADDPVTWIERSLVVLVAASPCALAISVPVTVVAAIGAASRMGVLVKGGAALEALGRIKIIALDKTGTLTRNQPAVIEVATTPGHTEQQVLAVAAALEARSEHPLARAVLAAHPDPGPAAEVEAVTGAGLTGIVDGKPARLGRSGWIDAGPLAGRVAAMREAGATVMLVEHAGQVIGAIAVRDDLRPEAAEAVARLHAGGYEVAMLTGDNTATATALAAQAGIDRVHAELLPEDKSAIIARLRATRPIAMVGDGVNDAPALAAADVGIAMGAMGADVAIETADVALMGEDLRHLPHIMAHACRSRAIMLQNVGLSLGLITVLIPLAAVGVLGLAAVVAVHELVEIVVIANGIRAGRVKVLPPAPAASPQPQAAQPVRT</sequence>
<dbReference type="GO" id="GO:0046872">
    <property type="term" value="F:metal ion binding"/>
    <property type="evidence" value="ECO:0007669"/>
    <property type="project" value="UniProtKB-KW"/>
</dbReference>
<feature type="transmembrane region" description="Helical" evidence="6">
    <location>
        <begin position="589"/>
        <end position="615"/>
    </location>
</feature>